<accession>A0A8J9Z4P0</accession>
<sequence length="452" mass="50180">MTETTQKSSPLPSEASSAVKPEITDSVAVKLVLDGDIADDVVLRGSWDGWSKDWDLARNKKTLENSVCLNLPCRYYEYKYRGGRRWFCDKSKPMVPNVFGTLNNYMEVKKVPEKTPSDETVMAPKDIVDKIQDTTTTQAPIPRESVENLVRNADEKFEEISSTETPPEETIRTCQDRVDKIQDTSVLETPLQDKTTEKTSINIEEKIEVDPDAALDVPQISEEMATVATLPKVEIAGKGLSEIVDTASSETTAHVDTSAAVASVAQMAEELVTVITSSPIESEEGEHDVTIVLPVGSHEYKYRIGNSWFHDHTKPTMLNAFGTLNNILKIRRADKKLKEDIPLEVIMRDETPDASGLSMEQNIQDSETTDAQASDEPTGEGETAEKNVIDIIQEVKVKLQSESMFVPTAADFAEESADKDPIDDLPPEEILQNILSDLAERTEDNIYSQPEK</sequence>
<dbReference type="PANTHER" id="PTHR10343">
    <property type="entry name" value="5'-AMP-ACTIVATED PROTEIN KINASE , BETA SUBUNIT"/>
    <property type="match status" value="1"/>
</dbReference>
<evidence type="ECO:0000256" key="5">
    <source>
        <dbReference type="SAM" id="MobiDB-lite"/>
    </source>
</evidence>
<dbReference type="InterPro" id="IPR014756">
    <property type="entry name" value="Ig_E-set"/>
</dbReference>
<dbReference type="GO" id="GO:0005634">
    <property type="term" value="C:nucleus"/>
    <property type="evidence" value="ECO:0007669"/>
    <property type="project" value="TreeGrafter"/>
</dbReference>
<reference evidence="7" key="1">
    <citation type="submission" date="2022-01" db="EMBL/GenBank/DDBJ databases">
        <authorList>
            <person name="Braso-Vives M."/>
        </authorList>
    </citation>
    <scope>NUCLEOTIDE SEQUENCE</scope>
</reference>
<feature type="domain" description="AMP-activated protein kinase glycogen-binding" evidence="6">
    <location>
        <begin position="38"/>
        <end position="110"/>
    </location>
</feature>
<dbReference type="InterPro" id="IPR032640">
    <property type="entry name" value="AMPK1_CBM"/>
</dbReference>
<dbReference type="PANTHER" id="PTHR10343:SF84">
    <property type="entry name" value="5'-AMP-ACTIVATED PROTEIN KINASE SUBUNIT BETA-1"/>
    <property type="match status" value="1"/>
</dbReference>
<keyword evidence="8" id="KW-1185">Reference proteome</keyword>
<feature type="region of interest" description="Disordered" evidence="5">
    <location>
        <begin position="348"/>
        <end position="386"/>
    </location>
</feature>
<comment type="similarity">
    <text evidence="1">Belongs to the 5'-AMP-activated protein kinase beta subunit family.</text>
</comment>
<dbReference type="GO" id="GO:0031588">
    <property type="term" value="C:nucleotide-activated protein kinase complex"/>
    <property type="evidence" value="ECO:0007669"/>
    <property type="project" value="TreeGrafter"/>
</dbReference>
<dbReference type="InterPro" id="IPR013783">
    <property type="entry name" value="Ig-like_fold"/>
</dbReference>
<dbReference type="EMBL" id="OV696701">
    <property type="protein sequence ID" value="CAH1247575.1"/>
    <property type="molecule type" value="Genomic_DNA"/>
</dbReference>
<dbReference type="Gene3D" id="2.60.40.10">
    <property type="entry name" value="Immunoglobulins"/>
    <property type="match status" value="2"/>
</dbReference>
<dbReference type="Pfam" id="PF16561">
    <property type="entry name" value="AMPK1_CBM"/>
    <property type="match status" value="2"/>
</dbReference>
<gene>
    <name evidence="7" type="primary">PRKAB2</name>
    <name evidence="7" type="ORF">BLAG_LOCUS9200</name>
</gene>
<evidence type="ECO:0000256" key="1">
    <source>
        <dbReference type="ARBA" id="ARBA00010926"/>
    </source>
</evidence>
<dbReference type="InterPro" id="IPR050827">
    <property type="entry name" value="CRP1_MDG1_kinase"/>
</dbReference>
<evidence type="ECO:0000259" key="6">
    <source>
        <dbReference type="Pfam" id="PF16561"/>
    </source>
</evidence>
<evidence type="ECO:0000313" key="8">
    <source>
        <dbReference type="Proteomes" id="UP000838412"/>
    </source>
</evidence>
<name>A0A8J9Z4P0_BRALA</name>
<dbReference type="GO" id="GO:0007165">
    <property type="term" value="P:signal transduction"/>
    <property type="evidence" value="ECO:0007669"/>
    <property type="project" value="TreeGrafter"/>
</dbReference>
<protein>
    <recommendedName>
        <fullName evidence="4">5'-AMP-activated protein kinase subunit beta-1</fullName>
    </recommendedName>
</protein>
<dbReference type="GO" id="GO:0019901">
    <property type="term" value="F:protein kinase binding"/>
    <property type="evidence" value="ECO:0007669"/>
    <property type="project" value="TreeGrafter"/>
</dbReference>
<dbReference type="CDD" id="cd02859">
    <property type="entry name" value="E_set_AMPKbeta_like_N"/>
    <property type="match status" value="2"/>
</dbReference>
<proteinExistence type="inferred from homology"/>
<dbReference type="SUPFAM" id="SSF81296">
    <property type="entry name" value="E set domains"/>
    <property type="match status" value="2"/>
</dbReference>
<evidence type="ECO:0000313" key="7">
    <source>
        <dbReference type="EMBL" id="CAH1247575.1"/>
    </source>
</evidence>
<dbReference type="Proteomes" id="UP000838412">
    <property type="component" value="Chromosome 16"/>
</dbReference>
<comment type="function">
    <text evidence="2">Non-catalytic subunit of AMP-activated protein kinase (AMPK), an energy sensor protein kinase that plays a key role in regulating cellular energy metabolism. In response to reduction of intracellular ATP levels, AMPK activates energy-producing pathways and inhibits energy-consuming processes: inhibits protein, carbohydrate and lipid biosynthesis, as well as cell growth and proliferation. AMPK acts via direct phosphorylation of metabolic enzymes, and by longer-term effects via phosphorylation of transcription regulators. Also acts as a regulator of cellular polarity by remodeling the actin cytoskeleton; probably by indirectly activating myosin. Beta non-catalytic subunit acts as a scaffold on which the AMPK complex assembles, via its C-terminus that bridges alpha (PRKAA1 or PRKAA2) and gamma subunits (PRKAG1, PRKAG2 or PRKAG3).</text>
</comment>
<dbReference type="OrthoDB" id="10669017at2759"/>
<evidence type="ECO:0000256" key="2">
    <source>
        <dbReference type="ARBA" id="ARBA00025180"/>
    </source>
</evidence>
<feature type="domain" description="AMP-activated protein kinase glycogen-binding" evidence="6">
    <location>
        <begin position="278"/>
        <end position="334"/>
    </location>
</feature>
<feature type="compositionally biased region" description="Polar residues" evidence="5">
    <location>
        <begin position="358"/>
        <end position="372"/>
    </location>
</feature>
<evidence type="ECO:0000256" key="3">
    <source>
        <dbReference type="ARBA" id="ARBA00025878"/>
    </source>
</evidence>
<dbReference type="AlphaFoldDB" id="A0A8J9Z4P0"/>
<dbReference type="GO" id="GO:0005737">
    <property type="term" value="C:cytoplasm"/>
    <property type="evidence" value="ECO:0007669"/>
    <property type="project" value="TreeGrafter"/>
</dbReference>
<comment type="subunit">
    <text evidence="3">AMPK is a heterotrimer of an alpha catalytic subunit (PRKAA1 or PRKAA2), a beta (PRKAB1 or PRKAB2) and a gamma non-catalytic subunits (PRKAG1, PRKAG2 or PRKAG3). Interacts with FNIP1 and FNIP2.</text>
</comment>
<evidence type="ECO:0000256" key="4">
    <source>
        <dbReference type="ARBA" id="ARBA00040010"/>
    </source>
</evidence>
<organism evidence="7 8">
    <name type="scientific">Branchiostoma lanceolatum</name>
    <name type="common">Common lancelet</name>
    <name type="synonym">Amphioxus lanceolatum</name>
    <dbReference type="NCBI Taxonomy" id="7740"/>
    <lineage>
        <taxon>Eukaryota</taxon>
        <taxon>Metazoa</taxon>
        <taxon>Chordata</taxon>
        <taxon>Cephalochordata</taxon>
        <taxon>Leptocardii</taxon>
        <taxon>Amphioxiformes</taxon>
        <taxon>Branchiostomatidae</taxon>
        <taxon>Branchiostoma</taxon>
    </lineage>
</organism>